<dbReference type="Pfam" id="PF00589">
    <property type="entry name" value="Phage_integrase"/>
    <property type="match status" value="1"/>
</dbReference>
<evidence type="ECO:0000256" key="4">
    <source>
        <dbReference type="PROSITE-ProRule" id="PRU01248"/>
    </source>
</evidence>
<evidence type="ECO:0000256" key="5">
    <source>
        <dbReference type="SAM" id="MobiDB-lite"/>
    </source>
</evidence>
<dbReference type="InterPro" id="IPR044068">
    <property type="entry name" value="CB"/>
</dbReference>
<feature type="domain" description="Tyr recombinase" evidence="6">
    <location>
        <begin position="138"/>
        <end position="352"/>
    </location>
</feature>
<evidence type="ECO:0000313" key="9">
    <source>
        <dbReference type="Proteomes" id="UP000252985"/>
    </source>
</evidence>
<feature type="compositionally biased region" description="Basic and acidic residues" evidence="5">
    <location>
        <begin position="8"/>
        <end position="26"/>
    </location>
</feature>
<evidence type="ECO:0000259" key="7">
    <source>
        <dbReference type="PROSITE" id="PS51900"/>
    </source>
</evidence>
<organism evidence="8 9">
    <name type="scientific">Haloplanus rubicundus</name>
    <dbReference type="NCBI Taxonomy" id="1547898"/>
    <lineage>
        <taxon>Archaea</taxon>
        <taxon>Methanobacteriati</taxon>
        <taxon>Methanobacteriota</taxon>
        <taxon>Stenosarchaea group</taxon>
        <taxon>Halobacteria</taxon>
        <taxon>Halobacteriales</taxon>
        <taxon>Haloferacaceae</taxon>
        <taxon>Haloplanus</taxon>
    </lineage>
</organism>
<feature type="region of interest" description="Disordered" evidence="5">
    <location>
        <begin position="1"/>
        <end position="26"/>
    </location>
</feature>
<dbReference type="GO" id="GO:0006310">
    <property type="term" value="P:DNA recombination"/>
    <property type="evidence" value="ECO:0007669"/>
    <property type="project" value="UniProtKB-KW"/>
</dbReference>
<dbReference type="Gene3D" id="1.10.150.130">
    <property type="match status" value="1"/>
</dbReference>
<proteinExistence type="predicted"/>
<dbReference type="PROSITE" id="PS51900">
    <property type="entry name" value="CB"/>
    <property type="match status" value="1"/>
</dbReference>
<evidence type="ECO:0000259" key="6">
    <source>
        <dbReference type="PROSITE" id="PS51898"/>
    </source>
</evidence>
<dbReference type="Gene3D" id="1.10.443.10">
    <property type="entry name" value="Intergrase catalytic core"/>
    <property type="match status" value="1"/>
</dbReference>
<reference evidence="8 9" key="1">
    <citation type="submission" date="2018-07" db="EMBL/GenBank/DDBJ databases">
        <title>Genome sequences of Haloplanus sp. CBA1112.</title>
        <authorList>
            <person name="Kim Y.B."/>
            <person name="Roh S.W."/>
        </authorList>
    </citation>
    <scope>NUCLEOTIDE SEQUENCE [LARGE SCALE GENOMIC DNA]</scope>
    <source>
        <strain evidence="8 9">CBA1112</strain>
    </source>
</reference>
<evidence type="ECO:0000256" key="2">
    <source>
        <dbReference type="ARBA" id="ARBA00023125"/>
    </source>
</evidence>
<dbReference type="PROSITE" id="PS51898">
    <property type="entry name" value="TYR_RECOMBINASE"/>
    <property type="match status" value="1"/>
</dbReference>
<evidence type="ECO:0000313" key="8">
    <source>
        <dbReference type="EMBL" id="AXG11660.1"/>
    </source>
</evidence>
<name>A0A345EHI8_9EURY</name>
<dbReference type="CDD" id="cd00397">
    <property type="entry name" value="DNA_BRE_C"/>
    <property type="match status" value="1"/>
</dbReference>
<dbReference type="GO" id="GO:0015074">
    <property type="term" value="P:DNA integration"/>
    <property type="evidence" value="ECO:0007669"/>
    <property type="project" value="UniProtKB-KW"/>
</dbReference>
<keyword evidence="2 4" id="KW-0238">DNA-binding</keyword>
<dbReference type="Pfam" id="PF02899">
    <property type="entry name" value="Phage_int_SAM_1"/>
    <property type="match status" value="1"/>
</dbReference>
<sequence>MKATGSDIDQRRMSLENPQKQDRNDLEPMIPQRALDEWLDVVADSTKGSTADSYRRRVSRFIAWCEDEGILNLNDVTGRHIKAYRDHRHPKCETSTLQNELRTVRQFLQFGVAVEAVEPALPESMGQIIPSLSKGDDSSDVMLGRERAHAIIDYLDEYHKASREHALFLLLWDTGCRISGLRALDLEDFDVGQGTVTFRSRPESDTRLKNGQSSERINVLDESTVDVVASYIRLHRNDRTDDYGREPLLTTKFGRHATTTVRRLVYELTQPCLRGGCPHDEDPQSCEYRGHGHESKCPSSVSPHAIRTGRITDMRNRGCDIKVVSGRVDAIPETIRRYYDKPDLEQDLSRRRGAISDIGL</sequence>
<dbReference type="AlphaFoldDB" id="A0A345EHI8"/>
<dbReference type="PANTHER" id="PTHR30349">
    <property type="entry name" value="PHAGE INTEGRASE-RELATED"/>
    <property type="match status" value="1"/>
</dbReference>
<dbReference type="SUPFAM" id="SSF56349">
    <property type="entry name" value="DNA breaking-rejoining enzymes"/>
    <property type="match status" value="1"/>
</dbReference>
<gene>
    <name evidence="8" type="ORF">DU484_18360</name>
</gene>
<dbReference type="InterPro" id="IPR013762">
    <property type="entry name" value="Integrase-like_cat_sf"/>
</dbReference>
<keyword evidence="1" id="KW-0229">DNA integration</keyword>
<feature type="domain" description="Core-binding (CB)" evidence="7">
    <location>
        <begin position="29"/>
        <end position="112"/>
    </location>
</feature>
<dbReference type="InterPro" id="IPR011010">
    <property type="entry name" value="DNA_brk_join_enz"/>
</dbReference>
<dbReference type="InterPro" id="IPR002104">
    <property type="entry name" value="Integrase_catalytic"/>
</dbReference>
<evidence type="ECO:0000256" key="1">
    <source>
        <dbReference type="ARBA" id="ARBA00022908"/>
    </source>
</evidence>
<dbReference type="Proteomes" id="UP000252985">
    <property type="component" value="Chromosome"/>
</dbReference>
<dbReference type="KEGG" id="haq:DU484_18360"/>
<dbReference type="EMBL" id="CP031148">
    <property type="protein sequence ID" value="AXG11660.1"/>
    <property type="molecule type" value="Genomic_DNA"/>
</dbReference>
<dbReference type="InterPro" id="IPR050090">
    <property type="entry name" value="Tyrosine_recombinase_XerCD"/>
</dbReference>
<dbReference type="PANTHER" id="PTHR30349:SF41">
    <property type="entry name" value="INTEGRASE_RECOMBINASE PROTEIN MJ0367-RELATED"/>
    <property type="match status" value="1"/>
</dbReference>
<accession>A0A345EHI8</accession>
<dbReference type="GO" id="GO:0003677">
    <property type="term" value="F:DNA binding"/>
    <property type="evidence" value="ECO:0007669"/>
    <property type="project" value="UniProtKB-UniRule"/>
</dbReference>
<evidence type="ECO:0000256" key="3">
    <source>
        <dbReference type="ARBA" id="ARBA00023172"/>
    </source>
</evidence>
<keyword evidence="3" id="KW-0233">DNA recombination</keyword>
<dbReference type="InterPro" id="IPR004107">
    <property type="entry name" value="Integrase_SAM-like_N"/>
</dbReference>
<dbReference type="InterPro" id="IPR010998">
    <property type="entry name" value="Integrase_recombinase_N"/>
</dbReference>
<protein>
    <submittedName>
        <fullName evidence="8">Site-specific integrase</fullName>
    </submittedName>
</protein>